<comment type="subcellular location">
    <subcellularLocation>
        <location evidence="1">Cell inner membrane</location>
        <topology evidence="1">Single-pass membrane protein</topology>
        <orientation evidence="1">Periplasmic side</orientation>
    </subcellularLocation>
</comment>
<dbReference type="GO" id="GO:0055085">
    <property type="term" value="P:transmembrane transport"/>
    <property type="evidence" value="ECO:0007669"/>
    <property type="project" value="InterPro"/>
</dbReference>
<keyword evidence="10" id="KW-0732">Signal</keyword>
<organism evidence="12 13">
    <name type="scientific">Hymenobacter chitinivorans DSM 11115</name>
    <dbReference type="NCBI Taxonomy" id="1121954"/>
    <lineage>
        <taxon>Bacteria</taxon>
        <taxon>Pseudomonadati</taxon>
        <taxon>Bacteroidota</taxon>
        <taxon>Cytophagia</taxon>
        <taxon>Cytophagales</taxon>
        <taxon>Hymenobacteraceae</taxon>
        <taxon>Hymenobacter</taxon>
    </lineage>
</organism>
<comment type="caution">
    <text evidence="12">The sequence shown here is derived from an EMBL/GenBank/DDBJ whole genome shotgun (WGS) entry which is preliminary data.</text>
</comment>
<dbReference type="PANTHER" id="PTHR33446">
    <property type="entry name" value="PROTEIN TONB-RELATED"/>
    <property type="match status" value="1"/>
</dbReference>
<evidence type="ECO:0000313" key="13">
    <source>
        <dbReference type="Proteomes" id="UP000228535"/>
    </source>
</evidence>
<dbReference type="Pfam" id="PF03544">
    <property type="entry name" value="TonB_C"/>
    <property type="match status" value="1"/>
</dbReference>
<dbReference type="InterPro" id="IPR051045">
    <property type="entry name" value="TonB-dependent_transducer"/>
</dbReference>
<accession>A0A2M9BMR7</accession>
<evidence type="ECO:0000256" key="4">
    <source>
        <dbReference type="ARBA" id="ARBA00022475"/>
    </source>
</evidence>
<protein>
    <submittedName>
        <fullName evidence="12">TonB family protein</fullName>
    </submittedName>
</protein>
<keyword evidence="4" id="KW-1003">Cell membrane</keyword>
<dbReference type="GO" id="GO:0015031">
    <property type="term" value="P:protein transport"/>
    <property type="evidence" value="ECO:0007669"/>
    <property type="project" value="UniProtKB-KW"/>
</dbReference>
<evidence type="ECO:0000256" key="6">
    <source>
        <dbReference type="ARBA" id="ARBA00022692"/>
    </source>
</evidence>
<dbReference type="SUPFAM" id="SSF74653">
    <property type="entry name" value="TolA/TonB C-terminal domain"/>
    <property type="match status" value="1"/>
</dbReference>
<evidence type="ECO:0000256" key="2">
    <source>
        <dbReference type="ARBA" id="ARBA00006555"/>
    </source>
</evidence>
<keyword evidence="8" id="KW-1133">Transmembrane helix</keyword>
<dbReference type="PANTHER" id="PTHR33446:SF2">
    <property type="entry name" value="PROTEIN TONB"/>
    <property type="match status" value="1"/>
</dbReference>
<proteinExistence type="inferred from homology"/>
<feature type="signal peptide" evidence="10">
    <location>
        <begin position="1"/>
        <end position="21"/>
    </location>
</feature>
<keyword evidence="3" id="KW-0813">Transport</keyword>
<dbReference type="InterPro" id="IPR006260">
    <property type="entry name" value="TonB/TolA_C"/>
</dbReference>
<keyword evidence="9" id="KW-0472">Membrane</keyword>
<evidence type="ECO:0000256" key="3">
    <source>
        <dbReference type="ARBA" id="ARBA00022448"/>
    </source>
</evidence>
<dbReference type="PROSITE" id="PS52015">
    <property type="entry name" value="TONB_CTD"/>
    <property type="match status" value="1"/>
</dbReference>
<keyword evidence="13" id="KW-1185">Reference proteome</keyword>
<reference evidence="12 13" key="1">
    <citation type="submission" date="2017-11" db="EMBL/GenBank/DDBJ databases">
        <title>Genomic Encyclopedia of Archaeal and Bacterial Type Strains, Phase II (KMG-II): From Individual Species to Whole Genera.</title>
        <authorList>
            <person name="Goeker M."/>
        </authorList>
    </citation>
    <scope>NUCLEOTIDE SEQUENCE [LARGE SCALE GENOMIC DNA]</scope>
    <source>
        <strain evidence="12 13">DSM 11115</strain>
    </source>
</reference>
<comment type="similarity">
    <text evidence="2">Belongs to the TonB family.</text>
</comment>
<dbReference type="EMBL" id="PGFA01000001">
    <property type="protein sequence ID" value="PJJ59253.1"/>
    <property type="molecule type" value="Genomic_DNA"/>
</dbReference>
<dbReference type="RefSeq" id="WP_100334978.1">
    <property type="nucleotide sequence ID" value="NZ_PGFA01000001.1"/>
</dbReference>
<name>A0A2M9BMR7_9BACT</name>
<evidence type="ECO:0000259" key="11">
    <source>
        <dbReference type="PROSITE" id="PS52015"/>
    </source>
</evidence>
<feature type="domain" description="TonB C-terminal" evidence="11">
    <location>
        <begin position="47"/>
        <end position="145"/>
    </location>
</feature>
<gene>
    <name evidence="12" type="ORF">CLV45_0669</name>
</gene>
<dbReference type="Gene3D" id="3.30.1150.10">
    <property type="match status" value="1"/>
</dbReference>
<keyword evidence="5" id="KW-0997">Cell inner membrane</keyword>
<evidence type="ECO:0000256" key="10">
    <source>
        <dbReference type="SAM" id="SignalP"/>
    </source>
</evidence>
<dbReference type="AlphaFoldDB" id="A0A2M9BMR7"/>
<keyword evidence="6" id="KW-0812">Transmembrane</keyword>
<feature type="chain" id="PRO_5014825254" evidence="10">
    <location>
        <begin position="22"/>
        <end position="316"/>
    </location>
</feature>
<evidence type="ECO:0000256" key="5">
    <source>
        <dbReference type="ARBA" id="ARBA00022519"/>
    </source>
</evidence>
<evidence type="ECO:0000313" key="12">
    <source>
        <dbReference type="EMBL" id="PJJ59253.1"/>
    </source>
</evidence>
<dbReference type="GO" id="GO:0031992">
    <property type="term" value="F:energy transducer activity"/>
    <property type="evidence" value="ECO:0007669"/>
    <property type="project" value="TreeGrafter"/>
</dbReference>
<sequence length="316" mass="34879">MPSFRGGLVLLIFCWSAAAFGQTRPAKPDTAAAKHYTYTETMPEFPGGQPRLLALIRDSLRYPPQALRDGLQGKVIMAFTVDATGAFTNLTVKQGLRADLDAEALRLLRQLAPIRWQPGTQNGRPVAVQYTVPVTFSINHESQPLQPDSLDAAPGPTIVLPSRSWPGGRTSLPADKGVIYGSCVQRLGFSSGGLGQYVRLQNLTTHKVVRILVKPVMRSRPENEFCVALPPGRAALYSYEYSYGVEQVRKLHNGPALADTRYTFEVRPGQLHYVGTWDFRQPFQPRFQRDKATLDQLLQAANPGLPLAEALETLPK</sequence>
<evidence type="ECO:0000256" key="7">
    <source>
        <dbReference type="ARBA" id="ARBA00022927"/>
    </source>
</evidence>
<dbReference type="OrthoDB" id="1039448at2"/>
<dbReference type="NCBIfam" id="TIGR01352">
    <property type="entry name" value="tonB_Cterm"/>
    <property type="match status" value="1"/>
</dbReference>
<evidence type="ECO:0000256" key="8">
    <source>
        <dbReference type="ARBA" id="ARBA00022989"/>
    </source>
</evidence>
<dbReference type="Proteomes" id="UP000228535">
    <property type="component" value="Unassembled WGS sequence"/>
</dbReference>
<evidence type="ECO:0000256" key="9">
    <source>
        <dbReference type="ARBA" id="ARBA00023136"/>
    </source>
</evidence>
<dbReference type="GO" id="GO:0098797">
    <property type="term" value="C:plasma membrane protein complex"/>
    <property type="evidence" value="ECO:0007669"/>
    <property type="project" value="TreeGrafter"/>
</dbReference>
<keyword evidence="7" id="KW-0653">Protein transport</keyword>
<dbReference type="InterPro" id="IPR037682">
    <property type="entry name" value="TonB_C"/>
</dbReference>
<evidence type="ECO:0000256" key="1">
    <source>
        <dbReference type="ARBA" id="ARBA00004383"/>
    </source>
</evidence>